<evidence type="ECO:0000313" key="2">
    <source>
        <dbReference type="Proteomes" id="UP001302719"/>
    </source>
</evidence>
<dbReference type="AlphaFoldDB" id="A0AA96GAZ8"/>
<proteinExistence type="predicted"/>
<dbReference type="Proteomes" id="UP001302719">
    <property type="component" value="Chromosome"/>
</dbReference>
<keyword evidence="2" id="KW-1185">Reference proteome</keyword>
<dbReference type="EMBL" id="CP116967">
    <property type="protein sequence ID" value="WNM56660.1"/>
    <property type="molecule type" value="Genomic_DNA"/>
</dbReference>
<dbReference type="KEGG" id="nall:PP769_11800"/>
<name>A0AA96GAZ8_9BACT</name>
<organism evidence="1 2">
    <name type="scientific">Candidatus Nitrospira allomarina</name>
    <dbReference type="NCBI Taxonomy" id="3020900"/>
    <lineage>
        <taxon>Bacteria</taxon>
        <taxon>Pseudomonadati</taxon>
        <taxon>Nitrospirota</taxon>
        <taxon>Nitrospiria</taxon>
        <taxon>Nitrospirales</taxon>
        <taxon>Nitrospiraceae</taxon>
        <taxon>Nitrospira</taxon>
    </lineage>
</organism>
<sequence length="97" mass="11150">MTNQEKAKLIAPWINPAERVTVDFNDVTGLNAEVFGCTESVVYLLFQEAFPHMKEQVTIPLKAVQVEEDDGHYTRDPDAPLQWRLRLRVNQNRPEGI</sequence>
<protein>
    <submittedName>
        <fullName evidence="1">Uncharacterized protein</fullName>
    </submittedName>
</protein>
<accession>A0AA96GAZ8</accession>
<evidence type="ECO:0000313" key="1">
    <source>
        <dbReference type="EMBL" id="WNM56660.1"/>
    </source>
</evidence>
<reference evidence="1 2" key="1">
    <citation type="submission" date="2023-01" db="EMBL/GenBank/DDBJ databases">
        <title>Cultivation and genomic characterization of new, ubiquitous marine nitrite-oxidizing bacteria from the Nitrospirales.</title>
        <authorList>
            <person name="Mueller A.J."/>
            <person name="Daebeler A."/>
            <person name="Herbold C.W."/>
            <person name="Kirkegaard R.H."/>
            <person name="Daims H."/>
        </authorList>
    </citation>
    <scope>NUCLEOTIDE SEQUENCE [LARGE SCALE GENOMIC DNA]</scope>
    <source>
        <strain evidence="1 2">VA</strain>
    </source>
</reference>
<dbReference type="RefSeq" id="WP_312640282.1">
    <property type="nucleotide sequence ID" value="NZ_CP116967.1"/>
</dbReference>
<gene>
    <name evidence="1" type="ORF">PP769_11800</name>
</gene>